<organism evidence="2 3">
    <name type="scientific">Candidatus Synchoanobacter obligatus</name>
    <dbReference type="NCBI Taxonomy" id="2919597"/>
    <lineage>
        <taxon>Bacteria</taxon>
        <taxon>Pseudomonadati</taxon>
        <taxon>Pseudomonadota</taxon>
        <taxon>Gammaproteobacteria</taxon>
        <taxon>Candidatus Comchoanobacterales</taxon>
        <taxon>Candidatus Comchoanobacteraceae</taxon>
        <taxon>Candidatus Synchoanobacter</taxon>
    </lineage>
</organism>
<feature type="signal peptide" evidence="1">
    <location>
        <begin position="1"/>
        <end position="20"/>
    </location>
</feature>
<gene>
    <name evidence="2" type="ORF">MKS91_03030</name>
</gene>
<comment type="caution">
    <text evidence="2">The sequence shown here is derived from an EMBL/GenBank/DDBJ whole genome shotgun (WGS) entry which is preliminary data.</text>
</comment>
<evidence type="ECO:0000313" key="2">
    <source>
        <dbReference type="EMBL" id="MCP8352260.1"/>
    </source>
</evidence>
<accession>A0ABT1L693</accession>
<protein>
    <recommendedName>
        <fullName evidence="4">Porin domain-containing protein</fullName>
    </recommendedName>
</protein>
<keyword evidence="3" id="KW-1185">Reference proteome</keyword>
<dbReference type="RefSeq" id="WP_258569367.1">
    <property type="nucleotide sequence ID" value="NZ_JAKUDN010000002.1"/>
</dbReference>
<dbReference type="Proteomes" id="UP001320768">
    <property type="component" value="Unassembled WGS sequence"/>
</dbReference>
<keyword evidence="1" id="KW-0732">Signal</keyword>
<feature type="chain" id="PRO_5046388456" description="Porin domain-containing protein" evidence="1">
    <location>
        <begin position="21"/>
        <end position="252"/>
    </location>
</feature>
<reference evidence="2 3" key="1">
    <citation type="journal article" date="2022" name="Nat. Microbiol.">
        <title>The microbiome of a bacterivorous marine choanoflagellate contains a resource-demanding obligate bacterial associate.</title>
        <authorList>
            <person name="Needham D.M."/>
            <person name="Poirier C."/>
            <person name="Bachy C."/>
            <person name="George E.E."/>
            <person name="Wilken S."/>
            <person name="Yung C.C.M."/>
            <person name="Limardo A.J."/>
            <person name="Morando M."/>
            <person name="Sudek L."/>
            <person name="Malmstrom R.R."/>
            <person name="Keeling P.J."/>
            <person name="Santoro A.E."/>
            <person name="Worden A.Z."/>
        </authorList>
    </citation>
    <scope>NUCLEOTIDE SEQUENCE [LARGE SCALE GENOMIC DNA]</scope>
    <source>
        <strain evidence="2 3">Comchoano-2</strain>
    </source>
</reference>
<proteinExistence type="predicted"/>
<evidence type="ECO:0000256" key="1">
    <source>
        <dbReference type="SAM" id="SignalP"/>
    </source>
</evidence>
<name>A0ABT1L693_9GAMM</name>
<evidence type="ECO:0008006" key="4">
    <source>
        <dbReference type="Google" id="ProtNLM"/>
    </source>
</evidence>
<dbReference type="EMBL" id="JAKUDN010000002">
    <property type="protein sequence ID" value="MCP8352260.1"/>
    <property type="molecule type" value="Genomic_DNA"/>
</dbReference>
<evidence type="ECO:0000313" key="3">
    <source>
        <dbReference type="Proteomes" id="UP001320768"/>
    </source>
</evidence>
<sequence>MNKSLSLCASILLLSPLAGAAVTDGIKASLQVGTFVQSFGESGGSETNILGGTAKKPETGSVKTATYTLPTIGATVEKAFGEGKFSARIGAAVSKSDKVVLAQSVADADANDGETDIIGFSIEPKAKFFIDGLYNMGDFAAGIRFTVIRDELQMFYDDGADGDGLARGANRPDPDTTADFTYDDNRYVPGLVVKAGTQLGDSAIHAHVDVSYSMRDTDTIKNDADNTTIFHAATPMRYITGNIGLSYVPNNG</sequence>